<evidence type="ECO:0000256" key="1">
    <source>
        <dbReference type="ARBA" id="ARBA00022679"/>
    </source>
</evidence>
<dbReference type="PRINTS" id="PR01469">
    <property type="entry name" value="CARBMTKINASE"/>
</dbReference>
<organism evidence="3 4">
    <name type="scientific">Candidatus Tagabacteria bacterium CG10_big_fil_rev_8_21_14_0_10_40_13</name>
    <dbReference type="NCBI Taxonomy" id="1975022"/>
    <lineage>
        <taxon>Bacteria</taxon>
        <taxon>Candidatus Tagaibacteriota</taxon>
    </lineage>
</organism>
<name>A0A2M8L9E5_9BACT</name>
<keyword evidence="2" id="KW-0418">Kinase</keyword>
<dbReference type="InterPro" id="IPR003964">
    <property type="entry name" value="Carb_kinase"/>
</dbReference>
<keyword evidence="1" id="KW-0808">Transferase</keyword>
<dbReference type="GO" id="GO:0019546">
    <property type="term" value="P:L-arginine deiminase pathway"/>
    <property type="evidence" value="ECO:0007669"/>
    <property type="project" value="TreeGrafter"/>
</dbReference>
<dbReference type="InterPro" id="IPR036393">
    <property type="entry name" value="AceGlu_kinase-like_sf"/>
</dbReference>
<dbReference type="GO" id="GO:0005829">
    <property type="term" value="C:cytosol"/>
    <property type="evidence" value="ECO:0007669"/>
    <property type="project" value="TreeGrafter"/>
</dbReference>
<protein>
    <submittedName>
        <fullName evidence="3">Uncharacterized protein</fullName>
    </submittedName>
</protein>
<sequence length="94" mass="10189">MTKKEMEEKIVLALGGNAIIKKGQEGTISEQFDNTIESMQKILPLIKKAHYKIIITHGNGPTIGHMMVRVEAGLKRAPYMPLGLCVADSQGGLG</sequence>
<proteinExistence type="predicted"/>
<reference evidence="4" key="1">
    <citation type="submission" date="2017-09" db="EMBL/GenBank/DDBJ databases">
        <title>Depth-based differentiation of microbial function through sediment-hosted aquifers and enrichment of novel symbionts in the deep terrestrial subsurface.</title>
        <authorList>
            <person name="Probst A.J."/>
            <person name="Ladd B."/>
            <person name="Jarett J.K."/>
            <person name="Geller-Mcgrath D.E."/>
            <person name="Sieber C.M.K."/>
            <person name="Emerson J.B."/>
            <person name="Anantharaman K."/>
            <person name="Thomas B.C."/>
            <person name="Malmstrom R."/>
            <person name="Stieglmeier M."/>
            <person name="Klingl A."/>
            <person name="Woyke T."/>
            <person name="Ryan C.M."/>
            <person name="Banfield J.F."/>
        </authorList>
    </citation>
    <scope>NUCLEOTIDE SEQUENCE [LARGE SCALE GENOMIC DNA]</scope>
</reference>
<dbReference type="PANTHER" id="PTHR30409:SF1">
    <property type="entry name" value="CARBAMATE KINASE-RELATED"/>
    <property type="match status" value="1"/>
</dbReference>
<dbReference type="PANTHER" id="PTHR30409">
    <property type="entry name" value="CARBAMATE KINASE"/>
    <property type="match status" value="1"/>
</dbReference>
<evidence type="ECO:0000256" key="2">
    <source>
        <dbReference type="ARBA" id="ARBA00022777"/>
    </source>
</evidence>
<comment type="caution">
    <text evidence="3">The sequence shown here is derived from an EMBL/GenBank/DDBJ whole genome shotgun (WGS) entry which is preliminary data.</text>
</comment>
<dbReference type="SUPFAM" id="SSF53633">
    <property type="entry name" value="Carbamate kinase-like"/>
    <property type="match status" value="1"/>
</dbReference>
<dbReference type="EMBL" id="PFEP01000016">
    <property type="protein sequence ID" value="PJE73221.1"/>
    <property type="molecule type" value="Genomic_DNA"/>
</dbReference>
<evidence type="ECO:0000313" key="4">
    <source>
        <dbReference type="Proteomes" id="UP000230603"/>
    </source>
</evidence>
<dbReference type="GO" id="GO:0008804">
    <property type="term" value="F:carbamate kinase activity"/>
    <property type="evidence" value="ECO:0007669"/>
    <property type="project" value="InterPro"/>
</dbReference>
<evidence type="ECO:0000313" key="3">
    <source>
        <dbReference type="EMBL" id="PJE73221.1"/>
    </source>
</evidence>
<dbReference type="Proteomes" id="UP000230603">
    <property type="component" value="Unassembled WGS sequence"/>
</dbReference>
<accession>A0A2M8L9E5</accession>
<gene>
    <name evidence="3" type="ORF">COV00_01015</name>
</gene>
<dbReference type="Gene3D" id="3.40.1160.10">
    <property type="entry name" value="Acetylglutamate kinase-like"/>
    <property type="match status" value="1"/>
</dbReference>
<dbReference type="AlphaFoldDB" id="A0A2M8L9E5"/>